<dbReference type="STRING" id="29920.A0A329SJ38"/>
<dbReference type="Proteomes" id="UP000760860">
    <property type="component" value="Unassembled WGS sequence"/>
</dbReference>
<dbReference type="EMBL" id="RCMI01000089">
    <property type="protein sequence ID" value="KAG2936425.1"/>
    <property type="molecule type" value="Genomic_DNA"/>
</dbReference>
<organism evidence="8 9">
    <name type="scientific">Phytophthora cactorum</name>
    <dbReference type="NCBI Taxonomy" id="29920"/>
    <lineage>
        <taxon>Eukaryota</taxon>
        <taxon>Sar</taxon>
        <taxon>Stramenopiles</taxon>
        <taxon>Oomycota</taxon>
        <taxon>Peronosporomycetes</taxon>
        <taxon>Peronosporales</taxon>
        <taxon>Peronosporaceae</taxon>
        <taxon>Phytophthora</taxon>
    </lineage>
</organism>
<dbReference type="VEuPathDB" id="FungiDB:PC110_g6900"/>
<dbReference type="Proteomes" id="UP000697107">
    <property type="component" value="Unassembled WGS sequence"/>
</dbReference>
<feature type="region of interest" description="Disordered" evidence="2">
    <location>
        <begin position="363"/>
        <end position="396"/>
    </location>
</feature>
<gene>
    <name evidence="8" type="ORF">PC110_g6900</name>
    <name evidence="3" type="ORF">PC113_g6039</name>
    <name evidence="4" type="ORF">PC115_g4593</name>
    <name evidence="5" type="ORF">PC117_g5306</name>
    <name evidence="6" type="ORF">PC118_g5157</name>
    <name evidence="7" type="ORF">PC129_g9769</name>
</gene>
<evidence type="ECO:0000256" key="1">
    <source>
        <dbReference type="SAM" id="Coils"/>
    </source>
</evidence>
<feature type="coiled-coil region" evidence="1">
    <location>
        <begin position="234"/>
        <end position="352"/>
    </location>
</feature>
<feature type="region of interest" description="Disordered" evidence="2">
    <location>
        <begin position="1"/>
        <end position="60"/>
    </location>
</feature>
<evidence type="ECO:0000256" key="2">
    <source>
        <dbReference type="SAM" id="MobiDB-lite"/>
    </source>
</evidence>
<dbReference type="EMBL" id="RCMV01000311">
    <property type="protein sequence ID" value="KAG3219449.1"/>
    <property type="molecule type" value="Genomic_DNA"/>
</dbReference>
<proteinExistence type="predicted"/>
<evidence type="ECO:0000313" key="6">
    <source>
        <dbReference type="EMBL" id="KAG2991291.1"/>
    </source>
</evidence>
<dbReference type="Proteomes" id="UP000251314">
    <property type="component" value="Unassembled WGS sequence"/>
</dbReference>
<evidence type="ECO:0000313" key="3">
    <source>
        <dbReference type="EMBL" id="KAG2862738.1"/>
    </source>
</evidence>
<dbReference type="Proteomes" id="UP000774804">
    <property type="component" value="Unassembled WGS sequence"/>
</dbReference>
<evidence type="ECO:0000313" key="5">
    <source>
        <dbReference type="EMBL" id="KAG2949344.1"/>
    </source>
</evidence>
<evidence type="ECO:0000313" key="8">
    <source>
        <dbReference type="EMBL" id="RAW36824.1"/>
    </source>
</evidence>
<dbReference type="OrthoDB" id="74786at2759"/>
<accession>A0A329SJ38</accession>
<comment type="caution">
    <text evidence="8">The sequence shown here is derived from an EMBL/GenBank/DDBJ whole genome shotgun (WGS) entry which is preliminary data.</text>
</comment>
<dbReference type="EMBL" id="RCML01000104">
    <property type="protein sequence ID" value="KAG2991291.1"/>
    <property type="molecule type" value="Genomic_DNA"/>
</dbReference>
<dbReference type="Proteomes" id="UP000735874">
    <property type="component" value="Unassembled WGS sequence"/>
</dbReference>
<evidence type="ECO:0000313" key="9">
    <source>
        <dbReference type="Proteomes" id="UP000251314"/>
    </source>
</evidence>
<dbReference type="EMBL" id="RCMK01000092">
    <property type="protein sequence ID" value="KAG2949344.1"/>
    <property type="molecule type" value="Genomic_DNA"/>
</dbReference>
<reference evidence="8 9" key="1">
    <citation type="submission" date="2018-01" db="EMBL/GenBank/DDBJ databases">
        <title>Draft genome of the strawberry crown rot pathogen Phytophthora cactorum.</title>
        <authorList>
            <person name="Armitage A.D."/>
            <person name="Lysoe E."/>
            <person name="Nellist C.F."/>
            <person name="Harrison R.J."/>
            <person name="Brurberg M.B."/>
        </authorList>
    </citation>
    <scope>NUCLEOTIDE SEQUENCE [LARGE SCALE GENOMIC DNA]</scope>
    <source>
        <strain evidence="8 9">10300</strain>
    </source>
</reference>
<evidence type="ECO:0000313" key="7">
    <source>
        <dbReference type="EMBL" id="KAG3219449.1"/>
    </source>
</evidence>
<feature type="compositionally biased region" description="Polar residues" evidence="2">
    <location>
        <begin position="42"/>
        <end position="56"/>
    </location>
</feature>
<reference evidence="3" key="2">
    <citation type="submission" date="2018-10" db="EMBL/GenBank/DDBJ databases">
        <title>Effector identification in a new, highly contiguous assembly of the strawberry crown rot pathogen Phytophthora cactorum.</title>
        <authorList>
            <person name="Armitage A.D."/>
            <person name="Nellist C.F."/>
            <person name="Bates H."/>
            <person name="Vickerstaff R.J."/>
            <person name="Harrison R.J."/>
        </authorList>
    </citation>
    <scope>NUCLEOTIDE SEQUENCE</scope>
    <source>
        <strain evidence="3">15-7</strain>
        <strain evidence="4">4032</strain>
        <strain evidence="5">4040</strain>
        <strain evidence="6">P415</strain>
        <strain evidence="7">P421</strain>
    </source>
</reference>
<name>A0A329SJ38_9STRA</name>
<sequence length="409" mass="45799">MEKQGVGGELPDHPLSADVSMGAVGLEEAPKSAALHGAGVTSEVQRQLESSSTSANDAKISVDDDDDKFALQFSAAQLKAKIAQAKLEAKLAADAELLAAKKELVERRYEVADRERDREKVVAQCQALQKRLDAVLQEQKQTLLGMREDLQLEKLLATLDMEKATRQKLQEYFKTQQQALSLAQERVEKLDVQVANYQKTETVLAQSVAHLQHRFASKDQLRAASVEHVQRELIVQHEQEMIALREELAIARSTEKMAQEQLQQLQKELKTLRDNEQQALASRENVVTHEHELQAKVAQLETEKAVLQSKAQQVQKADAQLRSQVHAQSEEIATLRQKKEALQRDNKELGEIASDLMQMAERQHAENVKRGVSPAKSTEDTPVATPGTTHDEDGIFLQKRKKRLRLSLG</sequence>
<dbReference type="EMBL" id="MJFZ01000128">
    <property type="protein sequence ID" value="RAW36824.1"/>
    <property type="molecule type" value="Genomic_DNA"/>
</dbReference>
<protein>
    <submittedName>
        <fullName evidence="8">Uncharacterized protein</fullName>
    </submittedName>
</protein>
<evidence type="ECO:0000313" key="4">
    <source>
        <dbReference type="EMBL" id="KAG2936425.1"/>
    </source>
</evidence>
<dbReference type="Proteomes" id="UP000736787">
    <property type="component" value="Unassembled WGS sequence"/>
</dbReference>
<keyword evidence="9" id="KW-1185">Reference proteome</keyword>
<dbReference type="EMBL" id="RCMG01000120">
    <property type="protein sequence ID" value="KAG2862738.1"/>
    <property type="molecule type" value="Genomic_DNA"/>
</dbReference>
<feature type="coiled-coil region" evidence="1">
    <location>
        <begin position="75"/>
        <end position="138"/>
    </location>
</feature>
<dbReference type="AlphaFoldDB" id="A0A329SJ38"/>
<keyword evidence="1" id="KW-0175">Coiled coil</keyword>